<evidence type="ECO:0000313" key="1">
    <source>
        <dbReference type="EMBL" id="EDM75928.1"/>
    </source>
</evidence>
<sequence>MQLLAALGCGATVLIDHAKANHGAHFYHGAMAAKVSGMRPRTPPAPPTARAAAGALRLRNSALLLVGLAGSLSVANLGCDAASGEQSTEVPGYVDASSPDMRRVPQALRDEDLEGARARGLELWRMQRAQALTDAALERYGGARPPRTLGIATIDPVGNSGEVAYFAWDAASLEDGRAEAGEARRWLTVSVALDPDEALEPVEITTAPTEGQRRALDAMARALAAAQAEYPGGDWRLFVFREVAPPSPGKKKAKKVRGQTRVYLMGVSADSPDLELTVLDGQGKKGAPELGLIRMHVAAGAKGSSEIATPVTPPGPPSLARAYARAAALGAPVELVDATGMRYPIEAPR</sequence>
<name>A6GDX9_9BACT</name>
<organism evidence="1 2">
    <name type="scientific">Plesiocystis pacifica SIR-1</name>
    <dbReference type="NCBI Taxonomy" id="391625"/>
    <lineage>
        <taxon>Bacteria</taxon>
        <taxon>Pseudomonadati</taxon>
        <taxon>Myxococcota</taxon>
        <taxon>Polyangia</taxon>
        <taxon>Nannocystales</taxon>
        <taxon>Nannocystaceae</taxon>
        <taxon>Plesiocystis</taxon>
    </lineage>
</organism>
<proteinExistence type="predicted"/>
<reference evidence="1 2" key="1">
    <citation type="submission" date="2007-06" db="EMBL/GenBank/DDBJ databases">
        <authorList>
            <person name="Shimkets L."/>
            <person name="Ferriera S."/>
            <person name="Johnson J."/>
            <person name="Kravitz S."/>
            <person name="Beeson K."/>
            <person name="Sutton G."/>
            <person name="Rogers Y.-H."/>
            <person name="Friedman R."/>
            <person name="Frazier M."/>
            <person name="Venter J.C."/>
        </authorList>
    </citation>
    <scope>NUCLEOTIDE SEQUENCE [LARGE SCALE GENOMIC DNA]</scope>
    <source>
        <strain evidence="1 2">SIR-1</strain>
    </source>
</reference>
<gene>
    <name evidence="1" type="ORF">PPSIR1_25156</name>
</gene>
<protein>
    <submittedName>
        <fullName evidence="1">Uncharacterized protein</fullName>
    </submittedName>
</protein>
<dbReference type="AlphaFoldDB" id="A6GDX9"/>
<evidence type="ECO:0000313" key="2">
    <source>
        <dbReference type="Proteomes" id="UP000005801"/>
    </source>
</evidence>
<dbReference type="EMBL" id="ABCS01000077">
    <property type="protein sequence ID" value="EDM75928.1"/>
    <property type="molecule type" value="Genomic_DNA"/>
</dbReference>
<accession>A6GDX9</accession>
<dbReference type="Proteomes" id="UP000005801">
    <property type="component" value="Unassembled WGS sequence"/>
</dbReference>
<keyword evidence="2" id="KW-1185">Reference proteome</keyword>
<comment type="caution">
    <text evidence="1">The sequence shown here is derived from an EMBL/GenBank/DDBJ whole genome shotgun (WGS) entry which is preliminary data.</text>
</comment>